<dbReference type="EMBL" id="VMSO01000009">
    <property type="protein sequence ID" value="KAA8501385.1"/>
    <property type="molecule type" value="Genomic_DNA"/>
</dbReference>
<proteinExistence type="predicted"/>
<gene>
    <name evidence="1" type="ORF">FNY66_08580</name>
</gene>
<organism evidence="1 2">
    <name type="scientific">Mediterraneibacter catenae</name>
    <dbReference type="NCBI Taxonomy" id="2594882"/>
    <lineage>
        <taxon>Bacteria</taxon>
        <taxon>Bacillati</taxon>
        <taxon>Bacillota</taxon>
        <taxon>Clostridia</taxon>
        <taxon>Lachnospirales</taxon>
        <taxon>Lachnospiraceae</taxon>
        <taxon>Mediterraneibacter</taxon>
    </lineage>
</organism>
<dbReference type="OrthoDB" id="2053938at2"/>
<reference evidence="1" key="1">
    <citation type="submission" date="2019-07" db="EMBL/GenBank/DDBJ databases">
        <authorList>
            <person name="Wongkuna S."/>
            <person name="Scaria J."/>
        </authorList>
    </citation>
    <scope>NUCLEOTIDE SEQUENCE [LARGE SCALE GENOMIC DNA]</scope>
    <source>
        <strain evidence="1">SW178</strain>
    </source>
</reference>
<dbReference type="Proteomes" id="UP000322025">
    <property type="component" value="Unassembled WGS sequence"/>
</dbReference>
<accession>A0A5M9I271</accession>
<sequence length="60" mass="7132">MEYRNRTVYRNTEIKMIYLYRFHSNPIRAIFRGIFPVENPGTEGKGTRKGVYGTTRNFTI</sequence>
<comment type="caution">
    <text evidence="1">The sequence shown here is derived from an EMBL/GenBank/DDBJ whole genome shotgun (WGS) entry which is preliminary data.</text>
</comment>
<keyword evidence="2" id="KW-1185">Reference proteome</keyword>
<dbReference type="AlphaFoldDB" id="A0A5M9I271"/>
<protein>
    <submittedName>
        <fullName evidence="1">Phosphoglycerate mutase</fullName>
    </submittedName>
</protein>
<name>A0A5M9I271_9FIRM</name>
<evidence type="ECO:0000313" key="2">
    <source>
        <dbReference type="Proteomes" id="UP000322025"/>
    </source>
</evidence>
<evidence type="ECO:0000313" key="1">
    <source>
        <dbReference type="EMBL" id="KAA8501385.1"/>
    </source>
</evidence>